<feature type="transmembrane region" description="Helical" evidence="6">
    <location>
        <begin position="279"/>
        <end position="297"/>
    </location>
</feature>
<feature type="transmembrane region" description="Helical" evidence="6">
    <location>
        <begin position="52"/>
        <end position="73"/>
    </location>
</feature>
<dbReference type="OrthoDB" id="9799225at2"/>
<feature type="transmembrane region" description="Helical" evidence="6">
    <location>
        <begin position="215"/>
        <end position="235"/>
    </location>
</feature>
<feature type="transmembrane region" description="Helical" evidence="6">
    <location>
        <begin position="80"/>
        <end position="106"/>
    </location>
</feature>
<organism evidence="7 8">
    <name type="scientific">Gammaproteobacteria bacterium LSUCC0057</name>
    <dbReference type="NCBI Taxonomy" id="2559237"/>
    <lineage>
        <taxon>Bacteria</taxon>
        <taxon>Pseudomonadati</taxon>
        <taxon>Pseudomonadota</taxon>
        <taxon>Gammaproteobacteria</taxon>
        <taxon>Cellvibrionales</taxon>
        <taxon>Porticoccaceae</taxon>
        <taxon>SAR92 clade</taxon>
    </lineage>
</organism>
<evidence type="ECO:0000256" key="5">
    <source>
        <dbReference type="ARBA" id="ARBA00023136"/>
    </source>
</evidence>
<gene>
    <name evidence="7" type="ORF">E3W66_00750</name>
</gene>
<keyword evidence="4 6" id="KW-1133">Transmembrane helix</keyword>
<evidence type="ECO:0000256" key="6">
    <source>
        <dbReference type="SAM" id="Phobius"/>
    </source>
</evidence>
<evidence type="ECO:0000313" key="8">
    <source>
        <dbReference type="Proteomes" id="UP000298133"/>
    </source>
</evidence>
<dbReference type="GO" id="GO:0016020">
    <property type="term" value="C:membrane"/>
    <property type="evidence" value="ECO:0007669"/>
    <property type="project" value="UniProtKB-SubCell"/>
</dbReference>
<name>A0A4Y8UJZ2_9GAMM</name>
<feature type="transmembrane region" description="Helical" evidence="6">
    <location>
        <begin position="241"/>
        <end position="272"/>
    </location>
</feature>
<feature type="transmembrane region" description="Helical" evidence="6">
    <location>
        <begin position="163"/>
        <end position="182"/>
    </location>
</feature>
<dbReference type="AlphaFoldDB" id="A0A4Y8UJZ2"/>
<keyword evidence="3 6" id="KW-0812">Transmembrane</keyword>
<evidence type="ECO:0000256" key="4">
    <source>
        <dbReference type="ARBA" id="ARBA00022989"/>
    </source>
</evidence>
<evidence type="ECO:0000256" key="1">
    <source>
        <dbReference type="ARBA" id="ARBA00004141"/>
    </source>
</evidence>
<comment type="similarity">
    <text evidence="2">Belongs to the autoinducer-2 exporter (AI-2E) (TC 2.A.86) family.</text>
</comment>
<dbReference type="Proteomes" id="UP000298133">
    <property type="component" value="Unassembled WGS sequence"/>
</dbReference>
<dbReference type="PANTHER" id="PTHR21716:SF64">
    <property type="entry name" value="AI-2 TRANSPORT PROTEIN TQSA"/>
    <property type="match status" value="1"/>
</dbReference>
<accession>A0A4Y8UJZ2</accession>
<dbReference type="GO" id="GO:0055085">
    <property type="term" value="P:transmembrane transport"/>
    <property type="evidence" value="ECO:0007669"/>
    <property type="project" value="TreeGrafter"/>
</dbReference>
<reference evidence="7 8" key="1">
    <citation type="submission" date="2019-03" db="EMBL/GenBank/DDBJ databases">
        <title>Draft genome of Gammaproteobacteria bacterium LSUCC0057, a member of the SAR92 clade.</title>
        <authorList>
            <person name="Lanclos V.C."/>
            <person name="Doiron C."/>
            <person name="Henson M.W."/>
            <person name="Thrash J.C."/>
        </authorList>
    </citation>
    <scope>NUCLEOTIDE SEQUENCE [LARGE SCALE GENOMIC DNA]</scope>
    <source>
        <strain evidence="7 8">LSUCC0057</strain>
    </source>
</reference>
<feature type="transmembrane region" description="Helical" evidence="6">
    <location>
        <begin position="26"/>
        <end position="46"/>
    </location>
</feature>
<comment type="subcellular location">
    <subcellularLocation>
        <location evidence="1">Membrane</location>
        <topology evidence="1">Multi-pass membrane protein</topology>
    </subcellularLocation>
</comment>
<comment type="caution">
    <text evidence="7">The sequence shown here is derived from an EMBL/GenBank/DDBJ whole genome shotgun (WGS) entry which is preliminary data.</text>
</comment>
<dbReference type="Pfam" id="PF01594">
    <property type="entry name" value="AI-2E_transport"/>
    <property type="match status" value="1"/>
</dbReference>
<sequence>MHQPTDSLPIAVPASNRSDGGQSGNYSSWLAALVGAAAVVVIVAGLRVAAELIVPLLLAVFTAMILSSPLRWLKARGVPAAVAITLLIAAVIVSSLMVAAVVSAAIGDFRTALPSYATQFEGLSRDAVAVLANYGVVLDQSQWQALFDPSALFKMVANTLSSLGNALTNGLLILLLVVFILAEDQSFIDKLALSGGSAAGVASLRTFARSVNSYMALKSLISLATGITVWLWLWILGVDYAVMWGLLAFLLNFVPNVGSLIAAVPAVLLALLQLGVSGALLTAAGYGVINLFMGNFIEPRVMGRGLNLSPLVIFLSLLLWGWVLGPVGMLLSVPLTIMLKLALESRQQTAWVGAMLGGGLTTQ</sequence>
<protein>
    <submittedName>
        <fullName evidence="7">AI-2E family transporter</fullName>
    </submittedName>
</protein>
<evidence type="ECO:0000256" key="2">
    <source>
        <dbReference type="ARBA" id="ARBA00009773"/>
    </source>
</evidence>
<keyword evidence="5 6" id="KW-0472">Membrane</keyword>
<evidence type="ECO:0000256" key="3">
    <source>
        <dbReference type="ARBA" id="ARBA00022692"/>
    </source>
</evidence>
<evidence type="ECO:0000313" key="7">
    <source>
        <dbReference type="EMBL" id="TFH68521.1"/>
    </source>
</evidence>
<dbReference type="EMBL" id="SPIA01000001">
    <property type="protein sequence ID" value="TFH68521.1"/>
    <property type="molecule type" value="Genomic_DNA"/>
</dbReference>
<dbReference type="InterPro" id="IPR002549">
    <property type="entry name" value="AI-2E-like"/>
</dbReference>
<dbReference type="PANTHER" id="PTHR21716">
    <property type="entry name" value="TRANSMEMBRANE PROTEIN"/>
    <property type="match status" value="1"/>
</dbReference>
<feature type="transmembrane region" description="Helical" evidence="6">
    <location>
        <begin position="317"/>
        <end position="339"/>
    </location>
</feature>
<keyword evidence="8" id="KW-1185">Reference proteome</keyword>
<proteinExistence type="inferred from homology"/>